<gene>
    <name evidence="1" type="ORF">Asppvi_008240</name>
</gene>
<sequence>MRYQEDKAIEQGWLKKSWESGDFWTAYAARNNFAFDLIYWHKIDHRFFGRTSSPIDDVWKQRLDLLEPEERADIERLLAIKLEEMNTRALAWDPDDYTKEVAEKGSWDNAGRQY</sequence>
<dbReference type="Proteomes" id="UP001043456">
    <property type="component" value="Unassembled WGS sequence"/>
</dbReference>
<evidence type="ECO:0000313" key="2">
    <source>
        <dbReference type="Proteomes" id="UP001043456"/>
    </source>
</evidence>
<organism evidence="1 2">
    <name type="scientific">Aspergillus pseudoviridinutans</name>
    <dbReference type="NCBI Taxonomy" id="1517512"/>
    <lineage>
        <taxon>Eukaryota</taxon>
        <taxon>Fungi</taxon>
        <taxon>Dikarya</taxon>
        <taxon>Ascomycota</taxon>
        <taxon>Pezizomycotina</taxon>
        <taxon>Eurotiomycetes</taxon>
        <taxon>Eurotiomycetidae</taxon>
        <taxon>Eurotiales</taxon>
        <taxon>Aspergillaceae</taxon>
        <taxon>Aspergillus</taxon>
        <taxon>Aspergillus subgen. Fumigati</taxon>
    </lineage>
</organism>
<accession>A0A9P3EXT2</accession>
<name>A0A9P3EXT2_9EURO</name>
<comment type="caution">
    <text evidence="1">The sequence shown here is derived from an EMBL/GenBank/DDBJ whole genome shotgun (WGS) entry which is preliminary data.</text>
</comment>
<dbReference type="AlphaFoldDB" id="A0A9P3EXT2"/>
<proteinExistence type="predicted"/>
<dbReference type="GeneID" id="67006850"/>
<evidence type="ECO:0000313" key="1">
    <source>
        <dbReference type="EMBL" id="GIJ89303.1"/>
    </source>
</evidence>
<reference evidence="1 2" key="1">
    <citation type="submission" date="2018-10" db="EMBL/GenBank/DDBJ databases">
        <title>Pan-genome distribution and transcriptional activeness of fungal secondary metabolism genes in Aspergillus section Fumigati.</title>
        <authorList>
            <person name="Takahashi H."/>
            <person name="Umemura M."/>
            <person name="Ninomiya A."/>
            <person name="Kusuya Y."/>
            <person name="Urayama S."/>
            <person name="Shimizu M."/>
            <person name="Watanabe A."/>
            <person name="Kamei K."/>
            <person name="Yaguchi T."/>
            <person name="Hagiwara D."/>
        </authorList>
    </citation>
    <scope>NUCLEOTIDE SEQUENCE [LARGE SCALE GENOMIC DNA]</scope>
    <source>
        <strain evidence="1 2">IFM 55266</strain>
    </source>
</reference>
<dbReference type="OrthoDB" id="5412996at2759"/>
<dbReference type="EMBL" id="BHVY01000005">
    <property type="protein sequence ID" value="GIJ89303.1"/>
    <property type="molecule type" value="Genomic_DNA"/>
</dbReference>
<protein>
    <submittedName>
        <fullName evidence="1">Uncharacterized protein</fullName>
    </submittedName>
</protein>
<keyword evidence="2" id="KW-1185">Reference proteome</keyword>
<dbReference type="RefSeq" id="XP_043160049.1">
    <property type="nucleotide sequence ID" value="XM_043304114.1"/>
</dbReference>